<feature type="domain" description="TonB-dependent receptor plug" evidence="11">
    <location>
        <begin position="38"/>
        <end position="134"/>
    </location>
</feature>
<dbReference type="Proteomes" id="UP000297890">
    <property type="component" value="Unassembled WGS sequence"/>
</dbReference>
<gene>
    <name evidence="12" type="ORF">E4680_09115</name>
</gene>
<evidence type="ECO:0000256" key="5">
    <source>
        <dbReference type="ARBA" id="ARBA00023077"/>
    </source>
</evidence>
<organism evidence="12 13">
    <name type="scientific">Candidatus Macondimonas diazotrophica</name>
    <dbReference type="NCBI Taxonomy" id="2305248"/>
    <lineage>
        <taxon>Bacteria</taxon>
        <taxon>Pseudomonadati</taxon>
        <taxon>Pseudomonadota</taxon>
        <taxon>Gammaproteobacteria</taxon>
        <taxon>Chromatiales</taxon>
        <taxon>Ectothiorhodospiraceae</taxon>
        <taxon>Candidatus Macondimonas</taxon>
    </lineage>
</organism>
<dbReference type="InterPro" id="IPR037066">
    <property type="entry name" value="Plug_dom_sf"/>
</dbReference>
<keyword evidence="12" id="KW-0675">Receptor</keyword>
<dbReference type="Pfam" id="PF00593">
    <property type="entry name" value="TonB_dep_Rec_b-barrel"/>
    <property type="match status" value="1"/>
</dbReference>
<keyword evidence="4 8" id="KW-0812">Transmembrane</keyword>
<keyword evidence="6 8" id="KW-0472">Membrane</keyword>
<evidence type="ECO:0000313" key="13">
    <source>
        <dbReference type="Proteomes" id="UP000297890"/>
    </source>
</evidence>
<dbReference type="Gene3D" id="2.40.170.20">
    <property type="entry name" value="TonB-dependent receptor, beta-barrel domain"/>
    <property type="match status" value="1"/>
</dbReference>
<evidence type="ECO:0000256" key="1">
    <source>
        <dbReference type="ARBA" id="ARBA00004571"/>
    </source>
</evidence>
<proteinExistence type="inferred from homology"/>
<keyword evidence="2 8" id="KW-0813">Transport</keyword>
<name>A0A4Z0F8W3_9GAMM</name>
<dbReference type="GO" id="GO:0009279">
    <property type="term" value="C:cell outer membrane"/>
    <property type="evidence" value="ECO:0007669"/>
    <property type="project" value="UniProtKB-SubCell"/>
</dbReference>
<sequence>MLLAPLIAGAETAQKLPPVTVTGEAEALEAFGGSPVREQDLAARRAATSDTARLLADAPGVAVNAAGGISSLLSLHGLADDRLRILVDGMSLISACPNHMNPPLSYLDPAQVESIKVWAGLTPVSVGGDAIGGTIAVESAAPEFAKDGAQRLTKGEIGGGYRSNGDAYRGHVSVTQASENISLRYDGAYAQSDNYEAGGDFKNFTATGRPGQDLPRDEVGSTAYEVHSHQLGLAFKDGEQLIEARAGYQDIPEQNYPNQRMDMVDNTEYRFNLRYRNRYQWGRLDARAYYEDVDHKMDFGDDKQFIYGAAPGIVAPGMPMETESQNIGARLMGSIDLSEADILRLGGEYQRYRLDDWWPPSPADLTGMLNADGEPATFGGMAPNIFWNVNDGQRDRMAVFAEWERTIDAQWSTLLGGRYERVTTDTGPVQGYNDMSAGYAQSAAVFNAEDRERNDDNIDLAALARYRIDPTMDLEFGYAMKTRSPNLYERYAWSQNAMAAIMNNFVGDGNGYVGNPDLDPETAHTVSASFDWHSADHARGLKVTPFYTYVTDYIDAQRCAGSGMMMNALCAGPANDMARDQFVVLEYVNETAVLYGVDLSGYLPLADTTLGAFGVKGLVNYTKGENRDTDDGLYNIMPLNAKVALTHAQGPWDNAVEVVMVDAKDDLSDVRNEIETAGYALLNLRGGYERQQVRFDFGVENLFDTLYDLPTGGAYVGQGTTMGINSIPWGIAVPGLGRTIYAAATLKF</sequence>
<dbReference type="InterPro" id="IPR039426">
    <property type="entry name" value="TonB-dep_rcpt-like"/>
</dbReference>
<dbReference type="InterPro" id="IPR000531">
    <property type="entry name" value="Beta-barrel_TonB"/>
</dbReference>
<dbReference type="Gene3D" id="2.170.130.10">
    <property type="entry name" value="TonB-dependent receptor, plug domain"/>
    <property type="match status" value="1"/>
</dbReference>
<keyword evidence="13" id="KW-1185">Reference proteome</keyword>
<evidence type="ECO:0000313" key="12">
    <source>
        <dbReference type="EMBL" id="TFZ82237.1"/>
    </source>
</evidence>
<keyword evidence="3 8" id="KW-1134">Transmembrane beta strand</keyword>
<dbReference type="AlphaFoldDB" id="A0A4Z0F8W3"/>
<evidence type="ECO:0000256" key="4">
    <source>
        <dbReference type="ARBA" id="ARBA00022692"/>
    </source>
</evidence>
<dbReference type="GO" id="GO:0044718">
    <property type="term" value="P:siderophore transmembrane transport"/>
    <property type="evidence" value="ECO:0007669"/>
    <property type="project" value="TreeGrafter"/>
</dbReference>
<comment type="subcellular location">
    <subcellularLocation>
        <location evidence="1 8">Cell outer membrane</location>
        <topology evidence="1 8">Multi-pass membrane protein</topology>
    </subcellularLocation>
</comment>
<dbReference type="PANTHER" id="PTHR30069:SF49">
    <property type="entry name" value="OUTER MEMBRANE PROTEIN C"/>
    <property type="match status" value="1"/>
</dbReference>
<evidence type="ECO:0000256" key="7">
    <source>
        <dbReference type="ARBA" id="ARBA00023237"/>
    </source>
</evidence>
<comment type="similarity">
    <text evidence="8 9">Belongs to the TonB-dependent receptor family.</text>
</comment>
<evidence type="ECO:0000256" key="6">
    <source>
        <dbReference type="ARBA" id="ARBA00023136"/>
    </source>
</evidence>
<dbReference type="InterPro" id="IPR012910">
    <property type="entry name" value="Plug_dom"/>
</dbReference>
<comment type="caution">
    <text evidence="12">The sequence shown here is derived from an EMBL/GenBank/DDBJ whole genome shotgun (WGS) entry which is preliminary data.</text>
</comment>
<protein>
    <submittedName>
        <fullName evidence="12">TonB-dependent receptor</fullName>
    </submittedName>
</protein>
<dbReference type="InterPro" id="IPR036942">
    <property type="entry name" value="Beta-barrel_TonB_sf"/>
</dbReference>
<keyword evidence="7 8" id="KW-0998">Cell outer membrane</keyword>
<dbReference type="OrthoDB" id="5332150at2"/>
<keyword evidence="5 9" id="KW-0798">TonB box</keyword>
<dbReference type="GO" id="GO:0015344">
    <property type="term" value="F:siderophore uptake transmembrane transporter activity"/>
    <property type="evidence" value="ECO:0007669"/>
    <property type="project" value="TreeGrafter"/>
</dbReference>
<reference evidence="12 13" key="1">
    <citation type="journal article" date="2019" name="ISME J.">
        <title>Candidatus Macondimonas diazotrophica, a novel gammaproteobacterial genus dominating crude-oil-contaminated coastal sediments.</title>
        <authorList>
            <person name="Karthikeyan S."/>
            <person name="Konstantinidis K."/>
        </authorList>
    </citation>
    <scope>NUCLEOTIDE SEQUENCE [LARGE SCALE GENOMIC DNA]</scope>
    <source>
        <strain evidence="12 13">KTK01</strain>
    </source>
</reference>
<dbReference type="SUPFAM" id="SSF56935">
    <property type="entry name" value="Porins"/>
    <property type="match status" value="1"/>
</dbReference>
<dbReference type="Pfam" id="PF07715">
    <property type="entry name" value="Plug"/>
    <property type="match status" value="1"/>
</dbReference>
<evidence type="ECO:0000256" key="9">
    <source>
        <dbReference type="RuleBase" id="RU003357"/>
    </source>
</evidence>
<accession>A0A4Z0F8W3</accession>
<evidence type="ECO:0000256" key="8">
    <source>
        <dbReference type="PROSITE-ProRule" id="PRU01360"/>
    </source>
</evidence>
<dbReference type="PANTHER" id="PTHR30069">
    <property type="entry name" value="TONB-DEPENDENT OUTER MEMBRANE RECEPTOR"/>
    <property type="match status" value="1"/>
</dbReference>
<dbReference type="EMBL" id="SRIO01000011">
    <property type="protein sequence ID" value="TFZ82237.1"/>
    <property type="molecule type" value="Genomic_DNA"/>
</dbReference>
<dbReference type="PROSITE" id="PS52016">
    <property type="entry name" value="TONB_DEPENDENT_REC_3"/>
    <property type="match status" value="1"/>
</dbReference>
<evidence type="ECO:0000256" key="3">
    <source>
        <dbReference type="ARBA" id="ARBA00022452"/>
    </source>
</evidence>
<feature type="domain" description="TonB-dependent receptor-like beta-barrel" evidence="10">
    <location>
        <begin position="199"/>
        <end position="702"/>
    </location>
</feature>
<evidence type="ECO:0000259" key="11">
    <source>
        <dbReference type="Pfam" id="PF07715"/>
    </source>
</evidence>
<evidence type="ECO:0000256" key="2">
    <source>
        <dbReference type="ARBA" id="ARBA00022448"/>
    </source>
</evidence>
<evidence type="ECO:0000259" key="10">
    <source>
        <dbReference type="Pfam" id="PF00593"/>
    </source>
</evidence>